<keyword evidence="2" id="KW-0808">Transferase</keyword>
<proteinExistence type="predicted"/>
<evidence type="ECO:0000256" key="3">
    <source>
        <dbReference type="ARBA" id="ARBA00023315"/>
    </source>
</evidence>
<keyword evidence="1" id="KW-0056">Arginine metabolism</keyword>
<evidence type="ECO:0000256" key="1">
    <source>
        <dbReference type="ARBA" id="ARBA00022503"/>
    </source>
</evidence>
<keyword evidence="5" id="KW-1185">Reference proteome</keyword>
<dbReference type="EMBL" id="JAMGBC010000001">
    <property type="protein sequence ID" value="MCL6678769.1"/>
    <property type="molecule type" value="Genomic_DNA"/>
</dbReference>
<dbReference type="PANTHER" id="PTHR30420">
    <property type="entry name" value="N-SUCCINYLARGININE DIHYDROLASE"/>
    <property type="match status" value="1"/>
</dbReference>
<keyword evidence="3" id="KW-0012">Acyltransferase</keyword>
<protein>
    <submittedName>
        <fullName evidence="4">Arginine N-succinyltransferase</fullName>
    </submittedName>
</protein>
<dbReference type="PANTHER" id="PTHR30420:SF1">
    <property type="entry name" value="ARGININE N-SUCCINYLTRANSFERASE"/>
    <property type="match status" value="1"/>
</dbReference>
<evidence type="ECO:0000313" key="5">
    <source>
        <dbReference type="Proteomes" id="UP001165343"/>
    </source>
</evidence>
<dbReference type="Gene3D" id="3.40.630.30">
    <property type="match status" value="1"/>
</dbReference>
<sequence length="342" mass="37242">MTMRVRPARAEDFPAIYKMAKLTGGGFTNLPPDKATLVEKLARSAASFEREDDEQSGDLYVFVLEDAKTKAIRGTCQVFGQVGVTQPFYSYHLSTLTQSSPELGKTFRNETLTLTTDLEGSSEVGGLFLHPESRAGGLGALLARSRYLFMKLHRQRFGDRTLAELRGVMDEAGNAPFWDALAGKFFGMTFPDADEFNAVHGTKFIADLMPRTPIYVALLPDSAKAVMGQPHPSGRAAMKMLEAEGFAFDRYIDIFDGGPTVTCPTDQIRTIRQSDVHSVAEIGEGGKQKVLIATGRLNSFRACCATIGKVPKKGLCIDRQTADLLEVEVGDKVVAVSRNGST</sequence>
<dbReference type="NCBIfam" id="TIGR03243">
    <property type="entry name" value="arg_catab_AOST"/>
    <property type="match status" value="1"/>
</dbReference>
<gene>
    <name evidence="4" type="ORF">LZ519_05475</name>
</gene>
<evidence type="ECO:0000313" key="4">
    <source>
        <dbReference type="EMBL" id="MCL6678769.1"/>
    </source>
</evidence>
<dbReference type="SUPFAM" id="SSF55729">
    <property type="entry name" value="Acyl-CoA N-acyltransferases (Nat)"/>
    <property type="match status" value="1"/>
</dbReference>
<dbReference type="InterPro" id="IPR016181">
    <property type="entry name" value="Acyl_CoA_acyltransferase"/>
</dbReference>
<dbReference type="RefSeq" id="WP_249867707.1">
    <property type="nucleotide sequence ID" value="NZ_JAMGBC010000001.1"/>
</dbReference>
<comment type="caution">
    <text evidence="4">The sequence shown here is derived from an EMBL/GenBank/DDBJ whole genome shotgun (WGS) entry which is preliminary data.</text>
</comment>
<organism evidence="4 5">
    <name type="scientific">Sphingomonas anseongensis</name>
    <dbReference type="NCBI Taxonomy" id="2908207"/>
    <lineage>
        <taxon>Bacteria</taxon>
        <taxon>Pseudomonadati</taxon>
        <taxon>Pseudomonadota</taxon>
        <taxon>Alphaproteobacteria</taxon>
        <taxon>Sphingomonadales</taxon>
        <taxon>Sphingomonadaceae</taxon>
        <taxon>Sphingomonas</taxon>
    </lineage>
</organism>
<reference evidence="4" key="1">
    <citation type="submission" date="2022-05" db="EMBL/GenBank/DDBJ databases">
        <authorList>
            <person name="Jo J.-H."/>
            <person name="Im W.-T."/>
        </authorList>
    </citation>
    <scope>NUCLEOTIDE SEQUENCE</scope>
    <source>
        <strain evidence="4">RG327</strain>
    </source>
</reference>
<dbReference type="Proteomes" id="UP001165343">
    <property type="component" value="Unassembled WGS sequence"/>
</dbReference>
<dbReference type="Gene3D" id="2.40.40.20">
    <property type="match status" value="1"/>
</dbReference>
<dbReference type="Pfam" id="PF04958">
    <property type="entry name" value="AstA"/>
    <property type="match status" value="1"/>
</dbReference>
<accession>A0ABT0RES9</accession>
<dbReference type="InterPro" id="IPR007041">
    <property type="entry name" value="Arg_succinylTrfase_AstA/AruG"/>
</dbReference>
<name>A0ABT0RES9_9SPHN</name>
<evidence type="ECO:0000256" key="2">
    <source>
        <dbReference type="ARBA" id="ARBA00022679"/>
    </source>
</evidence>